<proteinExistence type="predicted"/>
<accession>A0ABT0G387</accession>
<dbReference type="PROSITE" id="PS00107">
    <property type="entry name" value="PROTEIN_KINASE_ATP"/>
    <property type="match status" value="1"/>
</dbReference>
<dbReference type="PROSITE" id="PS50011">
    <property type="entry name" value="PROTEIN_KINASE_DOM"/>
    <property type="match status" value="1"/>
</dbReference>
<feature type="region of interest" description="Disordered" evidence="6">
    <location>
        <begin position="263"/>
        <end position="453"/>
    </location>
</feature>
<feature type="compositionally biased region" description="Basic and acidic residues" evidence="6">
    <location>
        <begin position="400"/>
        <end position="415"/>
    </location>
</feature>
<evidence type="ECO:0000256" key="4">
    <source>
        <dbReference type="ARBA" id="ARBA00022840"/>
    </source>
</evidence>
<sequence length="453" mass="46712">MPNVEPLREGDPAATGPYRLVGRLGAGGHGVVYLGQARDGTPVAVKLLREGPADRERLVRELTAARRVQPFCLARVLDAATGGRPYIVSEYVDGPSLQEAAPAPPAELPRLAVAVATGLDALHQAGVVHLALKPANVLLGAGGARVVDYGLAGAYGAAASATGAIAGTPAYMAPEQLAGQDCGAPADVFAWASVVGFAATGTPPFGDDSLPAVIERILRGEPRLEGLPGGLREVVAACLAKDPAARPAMRDVLLRLIGAGPAPSPGHPAAAPSPSPGHPVPVPAPVGPVVQGHVPAPPPDDDFATPAADRDPAFPTAPLPYPVPPDAPLPGGPLAAPHDQGTAPLPAFPFDDPVPSRSGGRVQEPGRDWRAEPLRHEEPGADWHAESPRHEEPGAGWHAEPLRHEEPARLPRRGDLAPPFGGAPAGPEPARHSPGPPRHHAEPERRTRPRHHT</sequence>
<evidence type="ECO:0000259" key="7">
    <source>
        <dbReference type="PROSITE" id="PS50011"/>
    </source>
</evidence>
<evidence type="ECO:0000256" key="5">
    <source>
        <dbReference type="PROSITE-ProRule" id="PRU10141"/>
    </source>
</evidence>
<organism evidence="8 9">
    <name type="scientific">Actinomadura luzonensis</name>
    <dbReference type="NCBI Taxonomy" id="2805427"/>
    <lineage>
        <taxon>Bacteria</taxon>
        <taxon>Bacillati</taxon>
        <taxon>Actinomycetota</taxon>
        <taxon>Actinomycetes</taxon>
        <taxon>Streptosporangiales</taxon>
        <taxon>Thermomonosporaceae</taxon>
        <taxon>Actinomadura</taxon>
    </lineage>
</organism>
<keyword evidence="2 5" id="KW-0547">Nucleotide-binding</keyword>
<dbReference type="InterPro" id="IPR011009">
    <property type="entry name" value="Kinase-like_dom_sf"/>
</dbReference>
<dbReference type="RefSeq" id="WP_247815562.1">
    <property type="nucleotide sequence ID" value="NZ_JAKRKC020000002.1"/>
</dbReference>
<dbReference type="GO" id="GO:0016301">
    <property type="term" value="F:kinase activity"/>
    <property type="evidence" value="ECO:0007669"/>
    <property type="project" value="UniProtKB-KW"/>
</dbReference>
<dbReference type="Pfam" id="PF00069">
    <property type="entry name" value="Pkinase"/>
    <property type="match status" value="1"/>
</dbReference>
<dbReference type="EMBL" id="JAKRKC020000002">
    <property type="protein sequence ID" value="MCK2218868.1"/>
    <property type="molecule type" value="Genomic_DNA"/>
</dbReference>
<dbReference type="Gene3D" id="3.30.200.20">
    <property type="entry name" value="Phosphorylase Kinase, domain 1"/>
    <property type="match status" value="1"/>
</dbReference>
<name>A0ABT0G387_9ACTN</name>
<feature type="binding site" evidence="5">
    <location>
        <position position="46"/>
    </location>
    <ligand>
        <name>ATP</name>
        <dbReference type="ChEBI" id="CHEBI:30616"/>
    </ligand>
</feature>
<keyword evidence="3 8" id="KW-0418">Kinase</keyword>
<dbReference type="Proteomes" id="UP001317259">
    <property type="component" value="Unassembled WGS sequence"/>
</dbReference>
<dbReference type="SUPFAM" id="SSF56112">
    <property type="entry name" value="Protein kinase-like (PK-like)"/>
    <property type="match status" value="1"/>
</dbReference>
<evidence type="ECO:0000256" key="6">
    <source>
        <dbReference type="SAM" id="MobiDB-lite"/>
    </source>
</evidence>
<dbReference type="PANTHER" id="PTHR43289">
    <property type="entry name" value="MITOGEN-ACTIVATED PROTEIN KINASE KINASE KINASE 20-RELATED"/>
    <property type="match status" value="1"/>
</dbReference>
<evidence type="ECO:0000256" key="3">
    <source>
        <dbReference type="ARBA" id="ARBA00022777"/>
    </source>
</evidence>
<evidence type="ECO:0000313" key="8">
    <source>
        <dbReference type="EMBL" id="MCK2218868.1"/>
    </source>
</evidence>
<dbReference type="PANTHER" id="PTHR43289:SF34">
    <property type="entry name" value="SERINE_THREONINE-PROTEIN KINASE YBDM-RELATED"/>
    <property type="match status" value="1"/>
</dbReference>
<feature type="compositionally biased region" description="Pro residues" evidence="6">
    <location>
        <begin position="263"/>
        <end position="286"/>
    </location>
</feature>
<keyword evidence="1" id="KW-0808">Transferase</keyword>
<gene>
    <name evidence="8" type="ORF">MF672_034500</name>
</gene>
<evidence type="ECO:0000256" key="1">
    <source>
        <dbReference type="ARBA" id="ARBA00022679"/>
    </source>
</evidence>
<evidence type="ECO:0000256" key="2">
    <source>
        <dbReference type="ARBA" id="ARBA00022741"/>
    </source>
</evidence>
<dbReference type="InterPro" id="IPR000719">
    <property type="entry name" value="Prot_kinase_dom"/>
</dbReference>
<feature type="compositionally biased region" description="Basic and acidic residues" evidence="6">
    <location>
        <begin position="364"/>
        <end position="393"/>
    </location>
</feature>
<feature type="domain" description="Protein kinase" evidence="7">
    <location>
        <begin position="18"/>
        <end position="270"/>
    </location>
</feature>
<reference evidence="8 9" key="1">
    <citation type="submission" date="2022-04" db="EMBL/GenBank/DDBJ databases">
        <title>Genome draft of Actinomadura sp. ATCC 31491.</title>
        <authorList>
            <person name="Shi X."/>
            <person name="Du Y."/>
        </authorList>
    </citation>
    <scope>NUCLEOTIDE SEQUENCE [LARGE SCALE GENOMIC DNA]</scope>
    <source>
        <strain evidence="8 9">ATCC 31491</strain>
    </source>
</reference>
<feature type="compositionally biased region" description="Pro residues" evidence="6">
    <location>
        <begin position="315"/>
        <end position="331"/>
    </location>
</feature>
<protein>
    <submittedName>
        <fullName evidence="8">Protein kinase</fullName>
    </submittedName>
</protein>
<comment type="caution">
    <text evidence="8">The sequence shown here is derived from an EMBL/GenBank/DDBJ whole genome shotgun (WGS) entry which is preliminary data.</text>
</comment>
<keyword evidence="4 5" id="KW-0067">ATP-binding</keyword>
<evidence type="ECO:0000313" key="9">
    <source>
        <dbReference type="Proteomes" id="UP001317259"/>
    </source>
</evidence>
<dbReference type="InterPro" id="IPR017441">
    <property type="entry name" value="Protein_kinase_ATP_BS"/>
</dbReference>
<dbReference type="CDD" id="cd14014">
    <property type="entry name" value="STKc_PknB_like"/>
    <property type="match status" value="1"/>
</dbReference>
<keyword evidence="9" id="KW-1185">Reference proteome</keyword>
<dbReference type="Gene3D" id="1.10.510.10">
    <property type="entry name" value="Transferase(Phosphotransferase) domain 1"/>
    <property type="match status" value="1"/>
</dbReference>